<sequence>MDINECNTNHLVANVLLPPRKRLLEDPSPSPLSPVPLSQFDLRVINNLLKSYKNGSNISPQEIVKAAGLAATAAAQAVQVVRAIAEERASIALKAMAAANSALDSVASISKDTSTQNLATIDYGMSMGNDTGKFPLAHNGDAIEVGMDCERSNEESYITKVDDKVSKSSRHDEIEVDNCEAETSHSKGRLWNYITCVPVAGREVELSRKVTSKHMFKDQANATEELNLTNTPRADKSSADHVSSLSVELS</sequence>
<proteinExistence type="predicted"/>
<dbReference type="Proteomes" id="UP001153076">
    <property type="component" value="Unassembled WGS sequence"/>
</dbReference>
<protein>
    <submittedName>
        <fullName evidence="2">Uncharacterized protein</fullName>
    </submittedName>
</protein>
<accession>A0A9Q1GYR4</accession>
<dbReference type="AlphaFoldDB" id="A0A9Q1GYR4"/>
<comment type="caution">
    <text evidence="2">The sequence shown here is derived from an EMBL/GenBank/DDBJ whole genome shotgun (WGS) entry which is preliminary data.</text>
</comment>
<feature type="compositionally biased region" description="Polar residues" evidence="1">
    <location>
        <begin position="240"/>
        <end position="250"/>
    </location>
</feature>
<feature type="region of interest" description="Disordered" evidence="1">
    <location>
        <begin position="219"/>
        <end position="250"/>
    </location>
</feature>
<feature type="compositionally biased region" description="Polar residues" evidence="1">
    <location>
        <begin position="220"/>
        <end position="232"/>
    </location>
</feature>
<dbReference type="OrthoDB" id="1910495at2759"/>
<evidence type="ECO:0000313" key="2">
    <source>
        <dbReference type="EMBL" id="KAJ8427831.1"/>
    </source>
</evidence>
<reference evidence="2" key="1">
    <citation type="submission" date="2022-04" db="EMBL/GenBank/DDBJ databases">
        <title>Carnegiea gigantea Genome sequencing and assembly v2.</title>
        <authorList>
            <person name="Copetti D."/>
            <person name="Sanderson M.J."/>
            <person name="Burquez A."/>
            <person name="Wojciechowski M.F."/>
        </authorList>
    </citation>
    <scope>NUCLEOTIDE SEQUENCE</scope>
    <source>
        <strain evidence="2">SGP5-SGP5p</strain>
        <tissue evidence="2">Aerial part</tissue>
    </source>
</reference>
<evidence type="ECO:0000256" key="1">
    <source>
        <dbReference type="SAM" id="MobiDB-lite"/>
    </source>
</evidence>
<dbReference type="EMBL" id="JAKOGI010001089">
    <property type="protein sequence ID" value="KAJ8427831.1"/>
    <property type="molecule type" value="Genomic_DNA"/>
</dbReference>
<name>A0A9Q1GYR4_9CARY</name>
<gene>
    <name evidence="2" type="ORF">Cgig2_001642</name>
</gene>
<dbReference type="PANTHER" id="PTHR35477">
    <property type="entry name" value="OS06G0728500 PROTEIN"/>
    <property type="match status" value="1"/>
</dbReference>
<keyword evidence="3" id="KW-1185">Reference proteome</keyword>
<organism evidence="2 3">
    <name type="scientific">Carnegiea gigantea</name>
    <dbReference type="NCBI Taxonomy" id="171969"/>
    <lineage>
        <taxon>Eukaryota</taxon>
        <taxon>Viridiplantae</taxon>
        <taxon>Streptophyta</taxon>
        <taxon>Embryophyta</taxon>
        <taxon>Tracheophyta</taxon>
        <taxon>Spermatophyta</taxon>
        <taxon>Magnoliopsida</taxon>
        <taxon>eudicotyledons</taxon>
        <taxon>Gunneridae</taxon>
        <taxon>Pentapetalae</taxon>
        <taxon>Caryophyllales</taxon>
        <taxon>Cactineae</taxon>
        <taxon>Cactaceae</taxon>
        <taxon>Cactoideae</taxon>
        <taxon>Echinocereeae</taxon>
        <taxon>Carnegiea</taxon>
    </lineage>
</organism>
<evidence type="ECO:0000313" key="3">
    <source>
        <dbReference type="Proteomes" id="UP001153076"/>
    </source>
</evidence>
<dbReference type="PANTHER" id="PTHR35477:SF1">
    <property type="entry name" value="OS06G0728500 PROTEIN"/>
    <property type="match status" value="1"/>
</dbReference>